<accession>A0ABD0VLL9</accession>
<organism evidence="2 3">
    <name type="scientific">Dendrobium thyrsiflorum</name>
    <name type="common">Pinecone-like raceme dendrobium</name>
    <name type="synonym">Orchid</name>
    <dbReference type="NCBI Taxonomy" id="117978"/>
    <lineage>
        <taxon>Eukaryota</taxon>
        <taxon>Viridiplantae</taxon>
        <taxon>Streptophyta</taxon>
        <taxon>Embryophyta</taxon>
        <taxon>Tracheophyta</taxon>
        <taxon>Spermatophyta</taxon>
        <taxon>Magnoliopsida</taxon>
        <taxon>Liliopsida</taxon>
        <taxon>Asparagales</taxon>
        <taxon>Orchidaceae</taxon>
        <taxon>Epidendroideae</taxon>
        <taxon>Malaxideae</taxon>
        <taxon>Dendrobiinae</taxon>
        <taxon>Dendrobium</taxon>
    </lineage>
</organism>
<protein>
    <submittedName>
        <fullName evidence="2">Uncharacterized protein</fullName>
    </submittedName>
</protein>
<sequence length="158" mass="17356">MQKRNQMSLSVPVVPKFSALHSSPSCNAHCAWDDQLPLLQIVHSQNQKQTAAGQLRARSTPGEPLVPSLPPSKSSDSGYFSGDFDPRHPPSLGGITIGGFPTSPSLRLTSRELPRRTLTELERFKIIRPDSANSSSFLSSSSFDLYRKDFSKTTSDPR</sequence>
<gene>
    <name evidence="2" type="ORF">M5K25_004415</name>
</gene>
<name>A0ABD0VLL9_DENTH</name>
<dbReference type="Proteomes" id="UP001552299">
    <property type="component" value="Unassembled WGS sequence"/>
</dbReference>
<evidence type="ECO:0000256" key="1">
    <source>
        <dbReference type="SAM" id="MobiDB-lite"/>
    </source>
</evidence>
<dbReference type="AlphaFoldDB" id="A0ABD0VLL9"/>
<evidence type="ECO:0000313" key="2">
    <source>
        <dbReference type="EMBL" id="KAL0926034.1"/>
    </source>
</evidence>
<feature type="region of interest" description="Disordered" evidence="1">
    <location>
        <begin position="47"/>
        <end position="107"/>
    </location>
</feature>
<comment type="caution">
    <text evidence="2">The sequence shown here is derived from an EMBL/GenBank/DDBJ whole genome shotgun (WGS) entry which is preliminary data.</text>
</comment>
<dbReference type="EMBL" id="JANQDX010000004">
    <property type="protein sequence ID" value="KAL0926034.1"/>
    <property type="molecule type" value="Genomic_DNA"/>
</dbReference>
<proteinExistence type="predicted"/>
<reference evidence="2 3" key="1">
    <citation type="journal article" date="2024" name="Plant Biotechnol. J.">
        <title>Dendrobium thyrsiflorum genome and its molecular insights into genes involved in important horticultural traits.</title>
        <authorList>
            <person name="Chen B."/>
            <person name="Wang J.Y."/>
            <person name="Zheng P.J."/>
            <person name="Li K.L."/>
            <person name="Liang Y.M."/>
            <person name="Chen X.F."/>
            <person name="Zhang C."/>
            <person name="Zhao X."/>
            <person name="He X."/>
            <person name="Zhang G.Q."/>
            <person name="Liu Z.J."/>
            <person name="Xu Q."/>
        </authorList>
    </citation>
    <scope>NUCLEOTIDE SEQUENCE [LARGE SCALE GENOMIC DNA]</scope>
    <source>
        <strain evidence="2">GZMU011</strain>
    </source>
</reference>
<evidence type="ECO:0000313" key="3">
    <source>
        <dbReference type="Proteomes" id="UP001552299"/>
    </source>
</evidence>
<feature type="compositionally biased region" description="Low complexity" evidence="1">
    <location>
        <begin position="71"/>
        <end position="83"/>
    </location>
</feature>
<keyword evidence="3" id="KW-1185">Reference proteome</keyword>